<name>A0A5A7U696_CUCMM</name>
<gene>
    <name evidence="1" type="ORF">E6C27_scaffold55G001700</name>
</gene>
<organism evidence="1 2">
    <name type="scientific">Cucumis melo var. makuwa</name>
    <name type="common">Oriental melon</name>
    <dbReference type="NCBI Taxonomy" id="1194695"/>
    <lineage>
        <taxon>Eukaryota</taxon>
        <taxon>Viridiplantae</taxon>
        <taxon>Streptophyta</taxon>
        <taxon>Embryophyta</taxon>
        <taxon>Tracheophyta</taxon>
        <taxon>Spermatophyta</taxon>
        <taxon>Magnoliopsida</taxon>
        <taxon>eudicotyledons</taxon>
        <taxon>Gunneridae</taxon>
        <taxon>Pentapetalae</taxon>
        <taxon>rosids</taxon>
        <taxon>fabids</taxon>
        <taxon>Cucurbitales</taxon>
        <taxon>Cucurbitaceae</taxon>
        <taxon>Benincaseae</taxon>
        <taxon>Cucumis</taxon>
    </lineage>
</organism>
<dbReference type="Proteomes" id="UP000321393">
    <property type="component" value="Unassembled WGS sequence"/>
</dbReference>
<evidence type="ECO:0000313" key="2">
    <source>
        <dbReference type="Proteomes" id="UP000321393"/>
    </source>
</evidence>
<protein>
    <submittedName>
        <fullName evidence="1">Ty3-gypsy retrotransposon protein</fullName>
    </submittedName>
</protein>
<sequence>MFTKPFSFHVVSRCWGGDIRVQEFYGKRSRNQLSSACVDSFGCGLERDFSYISGNGFLTTGPRIEAGNVVVHMGLYVNRHQCPDVLCIVAMLVGYVVNWNSMSMDYKVLRLCRGVMVSFIYGVVHLTDMCKGTTRGRLTRGKKDA</sequence>
<dbReference type="AlphaFoldDB" id="A0A5A7U696"/>
<proteinExistence type="predicted"/>
<dbReference type="EMBL" id="SSTE01011267">
    <property type="protein sequence ID" value="KAA0051423.1"/>
    <property type="molecule type" value="Genomic_DNA"/>
</dbReference>
<comment type="caution">
    <text evidence="1">The sequence shown here is derived from an EMBL/GenBank/DDBJ whole genome shotgun (WGS) entry which is preliminary data.</text>
</comment>
<accession>A0A5A7U696</accession>
<reference evidence="1 2" key="1">
    <citation type="submission" date="2019-08" db="EMBL/GenBank/DDBJ databases">
        <title>Draft genome sequences of two oriental melons (Cucumis melo L. var makuwa).</title>
        <authorList>
            <person name="Kwon S.-Y."/>
        </authorList>
    </citation>
    <scope>NUCLEOTIDE SEQUENCE [LARGE SCALE GENOMIC DNA]</scope>
    <source>
        <strain evidence="2">cv. SW 3</strain>
        <tissue evidence="1">Leaf</tissue>
    </source>
</reference>
<evidence type="ECO:0000313" key="1">
    <source>
        <dbReference type="EMBL" id="KAA0051423.1"/>
    </source>
</evidence>